<name>Q54YM4_DICDI</name>
<dbReference type="FunCoup" id="Q54YM4">
    <property type="interactions" value="744"/>
</dbReference>
<dbReference type="HOGENOM" id="CLU_1017164_0_0_1"/>
<evidence type="ECO:0000313" key="1">
    <source>
        <dbReference type="EMBL" id="EAL68257.1"/>
    </source>
</evidence>
<comment type="caution">
    <text evidence="1">The sequence shown here is derived from an EMBL/GenBank/DDBJ whole genome shotgun (WGS) entry which is preliminary data.</text>
</comment>
<accession>Q54YM4</accession>
<dbReference type="OMA" id="GGRYHFY"/>
<dbReference type="GeneID" id="8621385"/>
<dbReference type="InParanoid" id="Q54YM4"/>
<dbReference type="EMBL" id="AAFI02000023">
    <property type="protein sequence ID" value="EAL68257.1"/>
    <property type="molecule type" value="Genomic_DNA"/>
</dbReference>
<dbReference type="PaxDb" id="44689-DDB0204474"/>
<dbReference type="KEGG" id="ddi:DDB_G0278169"/>
<dbReference type="RefSeq" id="XP_642178.1">
    <property type="nucleotide sequence ID" value="XM_637086.1"/>
</dbReference>
<dbReference type="SUPFAM" id="SSF52540">
    <property type="entry name" value="P-loop containing nucleoside triphosphate hydrolases"/>
    <property type="match status" value="1"/>
</dbReference>
<dbReference type="VEuPathDB" id="AmoebaDB:DDB_G0278169"/>
<evidence type="ECO:0000313" key="2">
    <source>
        <dbReference type="Proteomes" id="UP000002195"/>
    </source>
</evidence>
<dbReference type="InterPro" id="IPR027417">
    <property type="entry name" value="P-loop_NTPase"/>
</dbReference>
<proteinExistence type="predicted"/>
<dbReference type="Proteomes" id="UP000002195">
    <property type="component" value="Unassembled WGS sequence"/>
</dbReference>
<gene>
    <name evidence="1" type="ORF">DDB_G0278169</name>
</gene>
<dbReference type="Gene3D" id="3.40.50.300">
    <property type="entry name" value="P-loop containing nucleotide triphosphate hydrolases"/>
    <property type="match status" value="1"/>
</dbReference>
<organism evidence="1 2">
    <name type="scientific">Dictyostelium discoideum</name>
    <name type="common">Social amoeba</name>
    <dbReference type="NCBI Taxonomy" id="44689"/>
    <lineage>
        <taxon>Eukaryota</taxon>
        <taxon>Amoebozoa</taxon>
        <taxon>Evosea</taxon>
        <taxon>Eumycetozoa</taxon>
        <taxon>Dictyostelia</taxon>
        <taxon>Dictyosteliales</taxon>
        <taxon>Dictyosteliaceae</taxon>
        <taxon>Dictyostelium</taxon>
    </lineage>
</organism>
<keyword evidence="2" id="KW-1185">Reference proteome</keyword>
<dbReference type="eggNOG" id="ENOG502RG2E">
    <property type="taxonomic scope" value="Eukaryota"/>
</dbReference>
<reference evidence="1 2" key="1">
    <citation type="journal article" date="2005" name="Nature">
        <title>The genome of the social amoeba Dictyostelium discoideum.</title>
        <authorList>
            <consortium name="The Dictyostelium discoideum Sequencing Consortium"/>
            <person name="Eichinger L."/>
            <person name="Pachebat J.A."/>
            <person name="Glockner G."/>
            <person name="Rajandream M.A."/>
            <person name="Sucgang R."/>
            <person name="Berriman M."/>
            <person name="Song J."/>
            <person name="Olsen R."/>
            <person name="Szafranski K."/>
            <person name="Xu Q."/>
            <person name="Tunggal B."/>
            <person name="Kummerfeld S."/>
            <person name="Madera M."/>
            <person name="Konfortov B.A."/>
            <person name="Rivero F."/>
            <person name="Bankier A.T."/>
            <person name="Lehmann R."/>
            <person name="Hamlin N."/>
            <person name="Davies R."/>
            <person name="Gaudet P."/>
            <person name="Fey P."/>
            <person name="Pilcher K."/>
            <person name="Chen G."/>
            <person name="Saunders D."/>
            <person name="Sodergren E."/>
            <person name="Davis P."/>
            <person name="Kerhornou A."/>
            <person name="Nie X."/>
            <person name="Hall N."/>
            <person name="Anjard C."/>
            <person name="Hemphill L."/>
            <person name="Bason N."/>
            <person name="Farbrother P."/>
            <person name="Desany B."/>
            <person name="Just E."/>
            <person name="Morio T."/>
            <person name="Rost R."/>
            <person name="Churcher C."/>
            <person name="Cooper J."/>
            <person name="Haydock S."/>
            <person name="van Driessche N."/>
            <person name="Cronin A."/>
            <person name="Goodhead I."/>
            <person name="Muzny D."/>
            <person name="Mourier T."/>
            <person name="Pain A."/>
            <person name="Lu M."/>
            <person name="Harper D."/>
            <person name="Lindsay R."/>
            <person name="Hauser H."/>
            <person name="James K."/>
            <person name="Quiles M."/>
            <person name="Madan Babu M."/>
            <person name="Saito T."/>
            <person name="Buchrieser C."/>
            <person name="Wardroper A."/>
            <person name="Felder M."/>
            <person name="Thangavelu M."/>
            <person name="Johnson D."/>
            <person name="Knights A."/>
            <person name="Loulseged H."/>
            <person name="Mungall K."/>
            <person name="Oliver K."/>
            <person name="Price C."/>
            <person name="Quail M.A."/>
            <person name="Urushihara H."/>
            <person name="Hernandez J."/>
            <person name="Rabbinowitsch E."/>
            <person name="Steffen D."/>
            <person name="Sanders M."/>
            <person name="Ma J."/>
            <person name="Kohara Y."/>
            <person name="Sharp S."/>
            <person name="Simmonds M."/>
            <person name="Spiegler S."/>
            <person name="Tivey A."/>
            <person name="Sugano S."/>
            <person name="White B."/>
            <person name="Walker D."/>
            <person name="Woodward J."/>
            <person name="Winckler T."/>
            <person name="Tanaka Y."/>
            <person name="Shaulsky G."/>
            <person name="Schleicher M."/>
            <person name="Weinstock G."/>
            <person name="Rosenthal A."/>
            <person name="Cox E.C."/>
            <person name="Chisholm R.L."/>
            <person name="Gibbs R."/>
            <person name="Loomis W.F."/>
            <person name="Platzer M."/>
            <person name="Kay R.R."/>
            <person name="Williams J."/>
            <person name="Dear P.H."/>
            <person name="Noegel A.A."/>
            <person name="Barrell B."/>
            <person name="Kuspa A."/>
        </authorList>
    </citation>
    <scope>NUCLEOTIDE SEQUENCE [LARGE SCALE GENOMIC DNA]</scope>
    <source>
        <strain evidence="1 2">AX4</strain>
    </source>
</reference>
<sequence length="274" mass="31891">MFLVRNHNFTSSTINNICLKNKIFGESLTSLSSLKFYSKSIREEGSVEREWWKPTDNLSEALEKSKEQKKPLFVFLEGPSGSGKQQLLERFSNIGYKTIQNSFFKHSLSSPPTSSFDNTLNQSIELIKNNNNNNNQDEIKNNIIFIHRSPISSIIYNNIINNNNDNEKLIKEIKKIIEINNENYNSVYIYCKTPVELIEQRLGGRYHFYEDNETELLEKLNIKSHQEPSYEIYNLLEKESIFNQTLDTTSIKQACPGLLANFNIFFSFQFPTKK</sequence>
<protein>
    <submittedName>
        <fullName evidence="1">Uncharacterized protein</fullName>
    </submittedName>
</protein>
<dbReference type="dictyBase" id="DDB_G0278169"/>
<dbReference type="AlphaFoldDB" id="Q54YM4"/>